<evidence type="ECO:0000313" key="6">
    <source>
        <dbReference type="EMBL" id="KAJ9151834.1"/>
    </source>
</evidence>
<dbReference type="Proteomes" id="UP001174694">
    <property type="component" value="Unassembled WGS sequence"/>
</dbReference>
<comment type="subcellular location">
    <subcellularLocation>
        <location evidence="1">Nucleus</location>
    </subcellularLocation>
</comment>
<evidence type="ECO:0000256" key="1">
    <source>
        <dbReference type="ARBA" id="ARBA00004123"/>
    </source>
</evidence>
<accession>A0AA38VHZ0</accession>
<dbReference type="GO" id="GO:0000981">
    <property type="term" value="F:DNA-binding transcription factor activity, RNA polymerase II-specific"/>
    <property type="evidence" value="ECO:0007669"/>
    <property type="project" value="InterPro"/>
</dbReference>
<name>A0AA38VHZ0_9PEZI</name>
<keyword evidence="5" id="KW-0539">Nucleus</keyword>
<comment type="caution">
    <text evidence="6">The sequence shown here is derived from an EMBL/GenBank/DDBJ whole genome shotgun (WGS) entry which is preliminary data.</text>
</comment>
<reference evidence="6" key="1">
    <citation type="submission" date="2022-07" db="EMBL/GenBank/DDBJ databases">
        <title>Fungi with potential for degradation of polypropylene.</title>
        <authorList>
            <person name="Gostincar C."/>
        </authorList>
    </citation>
    <scope>NUCLEOTIDE SEQUENCE</scope>
    <source>
        <strain evidence="6">EXF-13308</strain>
    </source>
</reference>
<evidence type="ECO:0000256" key="5">
    <source>
        <dbReference type="ARBA" id="ARBA00023242"/>
    </source>
</evidence>
<dbReference type="AlphaFoldDB" id="A0AA38VHZ0"/>
<evidence type="ECO:0000256" key="4">
    <source>
        <dbReference type="ARBA" id="ARBA00023163"/>
    </source>
</evidence>
<dbReference type="PANTHER" id="PTHR47338">
    <property type="entry name" value="ZN(II)2CYS6 TRANSCRIPTION FACTOR (EUROFUNG)-RELATED"/>
    <property type="match status" value="1"/>
</dbReference>
<organism evidence="6 7">
    <name type="scientific">Pleurostoma richardsiae</name>
    <dbReference type="NCBI Taxonomy" id="41990"/>
    <lineage>
        <taxon>Eukaryota</taxon>
        <taxon>Fungi</taxon>
        <taxon>Dikarya</taxon>
        <taxon>Ascomycota</taxon>
        <taxon>Pezizomycotina</taxon>
        <taxon>Sordariomycetes</taxon>
        <taxon>Sordariomycetidae</taxon>
        <taxon>Calosphaeriales</taxon>
        <taxon>Pleurostomataceae</taxon>
        <taxon>Pleurostoma</taxon>
    </lineage>
</organism>
<evidence type="ECO:0000256" key="2">
    <source>
        <dbReference type="ARBA" id="ARBA00022723"/>
    </source>
</evidence>
<keyword evidence="7" id="KW-1185">Reference proteome</keyword>
<dbReference type="InterPro" id="IPR050815">
    <property type="entry name" value="TF_fung"/>
</dbReference>
<gene>
    <name evidence="6" type="ORF">NKR23_g2952</name>
</gene>
<dbReference type="GO" id="GO:0005634">
    <property type="term" value="C:nucleus"/>
    <property type="evidence" value="ECO:0007669"/>
    <property type="project" value="UniProtKB-SubCell"/>
</dbReference>
<sequence>MIPRSEYRSRAVSYNQAFPPSARTKRATVACTRCRRHRSKCIKHKFTHHSTGNIRVCFYMAEQMAPTEMYKPTLETAQGFILLGAAEWAKGDCNRSLIHLGVASTIVGMLRLHREDTYTPSVNAQPEDIIHSEEARRTLWMMGMLRNLFAGHHSPVPFALNDLTALLPCEENDFAFGVLPKARAALPTSQAALDCPELVNCSSRSLFGSVIQAYKFWGQIARDACLDARVTKTADVHLWDNASHYSQQAMALLEWEAGLSKEHAWSEWNLRVYRAQNLDLAYASIFLGMRLCNIVLRRTYLADIKDGILNKDTHYVFCENMSEELFTNVLSLHQGIALYLTHRPLTEDAPGFAHSLLTSLRA</sequence>
<dbReference type="GO" id="GO:0046872">
    <property type="term" value="F:metal ion binding"/>
    <property type="evidence" value="ECO:0007669"/>
    <property type="project" value="UniProtKB-KW"/>
</dbReference>
<dbReference type="PANTHER" id="PTHR47338:SF5">
    <property type="entry name" value="ZN(II)2CYS6 TRANSCRIPTION FACTOR (EUROFUNG)"/>
    <property type="match status" value="1"/>
</dbReference>
<keyword evidence="2" id="KW-0479">Metal-binding</keyword>
<keyword evidence="3" id="KW-0805">Transcription regulation</keyword>
<evidence type="ECO:0008006" key="8">
    <source>
        <dbReference type="Google" id="ProtNLM"/>
    </source>
</evidence>
<keyword evidence="4" id="KW-0804">Transcription</keyword>
<dbReference type="EMBL" id="JANBVO010000005">
    <property type="protein sequence ID" value="KAJ9151834.1"/>
    <property type="molecule type" value="Genomic_DNA"/>
</dbReference>
<dbReference type="CDD" id="cd12148">
    <property type="entry name" value="fungal_TF_MHR"/>
    <property type="match status" value="1"/>
</dbReference>
<evidence type="ECO:0000256" key="3">
    <source>
        <dbReference type="ARBA" id="ARBA00023015"/>
    </source>
</evidence>
<proteinExistence type="predicted"/>
<protein>
    <recommendedName>
        <fullName evidence="8">Transcription factor domain-containing protein</fullName>
    </recommendedName>
</protein>
<evidence type="ECO:0000313" key="7">
    <source>
        <dbReference type="Proteomes" id="UP001174694"/>
    </source>
</evidence>